<feature type="disulfide bond" evidence="8">
    <location>
        <begin position="929"/>
        <end position="938"/>
    </location>
</feature>
<dbReference type="VEuPathDB" id="AmoebaDB:NF0012620"/>
<feature type="transmembrane region" description="Helical" evidence="10">
    <location>
        <begin position="2255"/>
        <end position="2276"/>
    </location>
</feature>
<feature type="transmembrane region" description="Helical" evidence="10">
    <location>
        <begin position="2210"/>
        <end position="2229"/>
    </location>
</feature>
<dbReference type="VEuPathDB" id="AmoebaDB:NF0014620"/>
<sequence length="2720" mass="295626">MSSKSNRSSKSSSSSWSSFIQSKMGHSSHGAIMFCINMLYGSFLILLVLNAIISYMSIHQYKNSLTSFYNQNDGGESFSLSRFRYDDFQNYLSQFSNLVQGVNAQTCFSKLWNDTTVCSGHGFCTGTDTCYCNDMNPYNTLKSDGTNILSGGSSLTLYNNAYYFQMQSYGNLVLYDNTVGSNIPFWMSGTHKQGSAPYQLRLESTGRLAIYGNNVLVKELNAGCSGQTAPFRLVLEANGLVALYSADAIRCWDTATGDSNTPSNYAWVDSQCSTPVCFGINSTDSRVCSGRGNCTSPHVCACISGTGGSRCEYNVCNGIYQYQYGVCSNHGSCTGPDTCTCSGNYEGTYCNEWSCNSIKSTNTTYVCSGHGICNSPNVCGCYAGYSGTNCEIHYCYSVLNSNPGVCSGHGKCLHTDICQCYTGYYGSNCDSWNCNGISKTLVGTVCSGVGTCTAPDTCSCNEGRYGSNCEAWNCNGIIFNSTSVCSSHGTCTGINTCSCQSGYSGSNCENWQCNGKMYNAQDVCSGAGVCSSPNNCTCNSGYSGTNCEIFSCNGVLKTDPTVCSGNGTCSSFNNCTCRAGYYGNNCELYDCSGILYNSTNVCSGRGQCVGPNLCSCKPGYYGTNCDMYNCNGIAYTNTSYVCNGHGTCDSYNNCTCQQDYHGSYCSEYYCFGIENNSTLVCSTNGTCSSPDNCTCRHGFYGSMCENYNCFGFEFSDHRVCSGAGHCIGPDRCSCNLGNYGPNCQYYTCGSIPSNVSNVCSGHGTCDSYNNCTCNAEYFGTYCSQYQCFGHDNNDTLVCSGKGTCSSPDNCTCHEGYYGMNCEHHNCSGLLFSDAHVCSGNGVCVKPNNCSCVNGYYGTNCELYQCNGTLYNQSNVCSGHGSCFAYNNCSCDAGYYGDFCNDFYCYGYEFNHVLACSGNGTCSSPDNCTCRPGYYGAACELYNCYGIVYTNASVCVGKGSCVAPNQCKCGDYFGPTCSDYMCYGIIASNSTHVCNGHGDCIGPNNCTCKSNFYGPSCELYDCYGVLFNHSNVCSGRGVCQSHNNCSCNSNQYYGLNCEQFSCFDINKDNSSVCGGKGSCVGPNSCTCLNGYYGDRCQFFDCHGKLFSNVSVCSGHGTCTSPNNCSCLPNYSGVNCQEYQCFGVNATSPLTCNGNGNCIDFNNCSCHAGWFGPSCALTSCFGVSSTNASSVCSGKGACLGPNNCTCVNGYYGDNCQYHDCQGTVFSNSSVCSGKGTCSGPNQCSCLQGYFGARCDYYYCNGKLFNDSMSCNMGTCVSPNNCVCKPGYYSTACDMYNCSNIPFNSSNVCSGHGICQAPNNCSCLPNYSGVNCQEFQCFGVNAASPVACNGNGNCTDFNNCSCNAGWFGPSCSITTCFGIPSNSSSVCSGKGACTSPDVCTCQNGYYDTNCQKTTCFSIPANMTNVCSGKGSCVAFNNCSCPEGFTAATDCSINTLPLAIYLKKTQQKVYQNVTYLEIEMLSNDFEGLSNLSFHWVCDNCTRLTNTSIYMNQTTSRVLIVNPSMLFAPGSYIFYGNVTYDNGENYPQRVSNIVKFNLTVLPVPIIDVNVPSLEIFGLPSAYVRTKLESGQSIEAIVSKVSLNQTIVQSFLLCNGNCSSPLTFQWRVSATVNGTVIPFYTSSGVTIGATTGSNNLLFSPAITMSTSGYISWSSSILMSLAVFNSQGKNMTGNVTIPIIEPARPPVIVVVKNDTTTNTTVVQVEKIVSVVPTQGTALTDQFTISIKPWDAPEELLPLSYAIGFYDPNTGKPVRLTEFSTNTSLSVYLPFIKPKTTTSKRAAASQEIKLVVFVMDALGNVNSQAEQTLPVQVSAFNGTSSQLLEKVNSLSGAALTVAAYDQSITVVSTSSSSGGNSSELVYQLVKKIDIDPKNPSSALSTFESLTSTSGSVNSGVVTEITTKLSSFVSSIEDLYNQEIKLYGFVKSKLSASDITSSIAVTSNLLSSGVGADQTVSVTSKLANMVLLGEIPKVLSSDQKELPKVSYFTPLINITVSSFKLSGPVNGNQTLSSGGTEIDLNISNIMSQYNGFSKNSGTSLISYSTLPYSNNYTQSNPSTSIVIDFKYLQDATVVPLNNLSQPIILTFKISLDSKNITSNNTFSCRYFDEPKSTWSESGCSLHSVNLADGIIQCACTHTTMFSTFLEQKTLVLPPAVKEQVASLYFAQIAFGVFYFIASSVILTMLIVFRKEQPVSSRLVTPYLGMAALMIESLLVYIIQRGVLVSQLLSSDIQMWEAGDTAANVIANIVAIVVNTMNLTAILSYVMQVFRFQFMKYLYQLIAESRGDEKKSERILKALRYCTSTALFVTIVVVFAIINLCYWTLWVILRRTNAISAPTYTYIVSISYTLTAFIFSVIIIGVTVFDFIGSRKVEKERKTRASTKKREPNVFYADNSTSNAKKEYTNPLLGMYRWFVSLDGPLYFRMEMILYIVSFCFLFLNQVIGLSSLSFRFESSELFQRALTVDGVSFIFEVLYVLSYLLVFGGYALLVLLNYKTKNKLRKRDKRDKRQENQQEITATQVNDGDEELVNKDMSIVLDSEEGYHLFEAFCEKEFSLENIYLYTDLRSNKSITYGEDLVSLPKYLSYIYNTYIMSGATTEVNIPSKCRNSFLYLYKNVLNKQQEASENFQLDMENLDKDIKVATKNTPVPMFDIDTKAVRDCFNTLNRQILVNLGDTFSRFVFSQEYITFNKAYELQQVMIDQANVVYLC</sequence>
<evidence type="ECO:0000259" key="12">
    <source>
        <dbReference type="PROSITE" id="PS50132"/>
    </source>
</evidence>
<keyword evidence="16" id="KW-1185">Reference proteome</keyword>
<feature type="disulfide bond" evidence="8">
    <location>
        <begin position="1086"/>
        <end position="1095"/>
    </location>
</feature>
<dbReference type="Proteomes" id="UP000444721">
    <property type="component" value="Unassembled WGS sequence"/>
</dbReference>
<dbReference type="VEuPathDB" id="AmoebaDB:NF0094010"/>
<feature type="domain" description="Bulb-type lectin" evidence="14">
    <location>
        <begin position="140"/>
        <end position="256"/>
    </location>
</feature>
<keyword evidence="4" id="KW-0732">Signal</keyword>
<dbReference type="InterPro" id="IPR000742">
    <property type="entry name" value="EGF"/>
</dbReference>
<feature type="domain" description="EGF-like" evidence="11">
    <location>
        <begin position="1101"/>
        <end position="1135"/>
    </location>
</feature>
<feature type="domain" description="EGF-like" evidence="11">
    <location>
        <begin position="861"/>
        <end position="900"/>
    </location>
</feature>
<protein>
    <submittedName>
        <fullName evidence="15">Uncharacterized protein</fullName>
    </submittedName>
</protein>
<gene>
    <name evidence="15" type="ORF">FDP41_005437</name>
</gene>
<proteinExistence type="predicted"/>
<dbReference type="SUPFAM" id="SSF51110">
    <property type="entry name" value="alpha-D-mannose-specific plant lectins"/>
    <property type="match status" value="1"/>
</dbReference>
<feature type="domain" description="EGF-like" evidence="11">
    <location>
        <begin position="312"/>
        <end position="351"/>
    </location>
</feature>
<dbReference type="OrthoDB" id="409374at2759"/>
<dbReference type="RefSeq" id="XP_044560156.1">
    <property type="nucleotide sequence ID" value="XM_044708961.1"/>
</dbReference>
<dbReference type="InterPro" id="IPR036305">
    <property type="entry name" value="RGS_sf"/>
</dbReference>
<feature type="domain" description="EGF-like" evidence="11">
    <location>
        <begin position="1291"/>
        <end position="1330"/>
    </location>
</feature>
<keyword evidence="6 10" id="KW-0472">Membrane</keyword>
<dbReference type="VEuPathDB" id="AmoebaDB:FDP41_005437"/>
<comment type="caution">
    <text evidence="8">Lacks conserved residue(s) required for the propagation of feature annotation.</text>
</comment>
<keyword evidence="7 8" id="KW-1015">Disulfide bond</keyword>
<dbReference type="InterPro" id="IPR001480">
    <property type="entry name" value="Bulb-type_lectin_dom"/>
</dbReference>
<dbReference type="VEuPathDB" id="AmoebaDB:NfTy_066220"/>
<feature type="transmembrane region" description="Helical" evidence="10">
    <location>
        <begin position="2350"/>
        <end position="2378"/>
    </location>
</feature>
<evidence type="ECO:0000313" key="15">
    <source>
        <dbReference type="EMBL" id="KAF0975443.1"/>
    </source>
</evidence>
<dbReference type="VEuPathDB" id="AmoebaDB:NF0119060"/>
<feature type="transmembrane region" description="Helical" evidence="10">
    <location>
        <begin position="2175"/>
        <end position="2198"/>
    </location>
</feature>
<dbReference type="Pfam" id="PF07974">
    <property type="entry name" value="EGF_2"/>
    <property type="match status" value="4"/>
</dbReference>
<dbReference type="InterPro" id="IPR016137">
    <property type="entry name" value="RGS"/>
</dbReference>
<evidence type="ECO:0000256" key="7">
    <source>
        <dbReference type="ARBA" id="ARBA00023157"/>
    </source>
</evidence>
<keyword evidence="3 10" id="KW-0812">Transmembrane</keyword>
<feature type="domain" description="EGF-like" evidence="11">
    <location>
        <begin position="470"/>
        <end position="509"/>
    </location>
</feature>
<keyword evidence="9" id="KW-0175">Coiled coil</keyword>
<keyword evidence="5 10" id="KW-1133">Transmembrane helix</keyword>
<dbReference type="VEuPathDB" id="AmoebaDB:NfTy_032460"/>
<feature type="disulfide bond" evidence="8">
    <location>
        <begin position="341"/>
        <end position="350"/>
    </location>
</feature>
<evidence type="ECO:0000313" key="16">
    <source>
        <dbReference type="Proteomes" id="UP000444721"/>
    </source>
</evidence>
<dbReference type="PROSITE" id="PS00022">
    <property type="entry name" value="EGF_1"/>
    <property type="match status" value="19"/>
</dbReference>
<feature type="domain" description="EGF-like" evidence="11">
    <location>
        <begin position="1141"/>
        <end position="1174"/>
    </location>
</feature>
<evidence type="ECO:0000259" key="11">
    <source>
        <dbReference type="PROSITE" id="PS50026"/>
    </source>
</evidence>
<feature type="disulfide bond" evidence="8">
    <location>
        <begin position="1125"/>
        <end position="1134"/>
    </location>
</feature>
<dbReference type="PANTHER" id="PTHR14949">
    <property type="entry name" value="EGF-LIKE-DOMAIN, MULTIPLE 7, 8"/>
    <property type="match status" value="1"/>
</dbReference>
<feature type="disulfide bond" evidence="8">
    <location>
        <begin position="577"/>
        <end position="586"/>
    </location>
</feature>
<evidence type="ECO:0000256" key="1">
    <source>
        <dbReference type="ARBA" id="ARBA00004236"/>
    </source>
</evidence>
<dbReference type="Gene3D" id="2.10.25.10">
    <property type="entry name" value="Laminin"/>
    <property type="match status" value="15"/>
</dbReference>
<dbReference type="Gene3D" id="2.90.10.10">
    <property type="entry name" value="Bulb-type lectin domain"/>
    <property type="match status" value="1"/>
</dbReference>
<feature type="domain" description="GAIN-B" evidence="13">
    <location>
        <begin position="2001"/>
        <end position="2162"/>
    </location>
</feature>
<dbReference type="PROSITE" id="PS01186">
    <property type="entry name" value="EGF_2"/>
    <property type="match status" value="13"/>
</dbReference>
<feature type="disulfide bond" evidence="8">
    <location>
        <begin position="812"/>
        <end position="821"/>
    </location>
</feature>
<feature type="domain" description="EGF-like" evidence="11">
    <location>
        <begin position="905"/>
        <end position="939"/>
    </location>
</feature>
<dbReference type="InterPro" id="IPR050969">
    <property type="entry name" value="Dev_Signal_Modulators"/>
</dbReference>
<organism evidence="15 16">
    <name type="scientific">Naegleria fowleri</name>
    <name type="common">Brain eating amoeba</name>
    <dbReference type="NCBI Taxonomy" id="5763"/>
    <lineage>
        <taxon>Eukaryota</taxon>
        <taxon>Discoba</taxon>
        <taxon>Heterolobosea</taxon>
        <taxon>Tetramitia</taxon>
        <taxon>Eutetramitia</taxon>
        <taxon>Vahlkampfiidae</taxon>
        <taxon>Naegleria</taxon>
    </lineage>
</organism>
<dbReference type="Pfam" id="PF00615">
    <property type="entry name" value="RGS"/>
    <property type="match status" value="1"/>
</dbReference>
<dbReference type="PANTHER" id="PTHR14949:SF56">
    <property type="entry name" value="EGF-LIKE-DOMAIN, MULTIPLE 7"/>
    <property type="match status" value="1"/>
</dbReference>
<evidence type="ECO:0000256" key="2">
    <source>
        <dbReference type="ARBA" id="ARBA00022475"/>
    </source>
</evidence>
<evidence type="ECO:0000256" key="3">
    <source>
        <dbReference type="ARBA" id="ARBA00022692"/>
    </source>
</evidence>
<comment type="subcellular location">
    <subcellularLocation>
        <location evidence="1">Cell membrane</location>
    </subcellularLocation>
</comment>
<accession>A0A6A5BBZ5</accession>
<dbReference type="SMART" id="SM00181">
    <property type="entry name" value="EGF"/>
    <property type="match status" value="27"/>
</dbReference>
<dbReference type="OMA" id="YGQQCEN"/>
<dbReference type="InterPro" id="IPR044926">
    <property type="entry name" value="RGS_subdomain_2"/>
</dbReference>
<evidence type="ECO:0000256" key="8">
    <source>
        <dbReference type="PROSITE-ProRule" id="PRU00076"/>
    </source>
</evidence>
<evidence type="ECO:0000259" key="14">
    <source>
        <dbReference type="PROSITE" id="PS50927"/>
    </source>
</evidence>
<comment type="caution">
    <text evidence="15">The sequence shown here is derived from an EMBL/GenBank/DDBJ whole genome shotgun (WGS) entry which is preliminary data.</text>
</comment>
<dbReference type="InterPro" id="IPR036426">
    <property type="entry name" value="Bulb-type_lectin_dom_sf"/>
</dbReference>
<feature type="coiled-coil region" evidence="9">
    <location>
        <begin position="2629"/>
        <end position="2656"/>
    </location>
</feature>
<feature type="disulfide bond" evidence="8">
    <location>
        <begin position="1243"/>
        <end position="1252"/>
    </location>
</feature>
<dbReference type="PROSITE" id="PS50132">
    <property type="entry name" value="RGS"/>
    <property type="match status" value="1"/>
</dbReference>
<evidence type="ECO:0000256" key="6">
    <source>
        <dbReference type="ARBA" id="ARBA00023136"/>
    </source>
</evidence>
<dbReference type="Pfam" id="PF25024">
    <property type="entry name" value="EGF_TEN"/>
    <property type="match status" value="1"/>
</dbReference>
<dbReference type="VEuPathDB" id="AmoebaDB:NfTy_066210"/>
<evidence type="ECO:0000256" key="10">
    <source>
        <dbReference type="SAM" id="Phobius"/>
    </source>
</evidence>
<dbReference type="Gene3D" id="1.10.167.10">
    <property type="entry name" value="Regulator of G-protein Signalling 4, domain 2"/>
    <property type="match status" value="1"/>
</dbReference>
<dbReference type="GO" id="GO:0005886">
    <property type="term" value="C:plasma membrane"/>
    <property type="evidence" value="ECO:0007669"/>
    <property type="project" value="UniProtKB-SubCell"/>
</dbReference>
<feature type="domain" description="EGF-like" evidence="11">
    <location>
        <begin position="1063"/>
        <end position="1096"/>
    </location>
</feature>
<evidence type="ECO:0000259" key="13">
    <source>
        <dbReference type="PROSITE" id="PS50221"/>
    </source>
</evidence>
<dbReference type="VEuPathDB" id="AmoebaDB:NfTy_083640"/>
<evidence type="ECO:0000256" key="5">
    <source>
        <dbReference type="ARBA" id="ARBA00022989"/>
    </source>
</evidence>
<feature type="disulfide bond" evidence="8">
    <location>
        <begin position="1359"/>
        <end position="1368"/>
    </location>
</feature>
<dbReference type="SMART" id="SM00315">
    <property type="entry name" value="RGS"/>
    <property type="match status" value="1"/>
</dbReference>
<feature type="domain" description="EGF-like" evidence="11">
    <location>
        <begin position="593"/>
        <end position="626"/>
    </location>
</feature>
<keyword evidence="2" id="KW-1003">Cell membrane</keyword>
<feature type="disulfide bond" evidence="8">
    <location>
        <begin position="890"/>
        <end position="899"/>
    </location>
</feature>
<reference evidence="15 16" key="1">
    <citation type="journal article" date="2019" name="Sci. Rep.">
        <title>Nanopore sequencing improves the draft genome of the human pathogenic amoeba Naegleria fowleri.</title>
        <authorList>
            <person name="Liechti N."/>
            <person name="Schurch N."/>
            <person name="Bruggmann R."/>
            <person name="Wittwer M."/>
        </authorList>
    </citation>
    <scope>NUCLEOTIDE SEQUENCE [LARGE SCALE GENOMIC DNA]</scope>
    <source>
        <strain evidence="15 16">ATCC 30894</strain>
    </source>
</reference>
<dbReference type="InterPro" id="IPR057244">
    <property type="entry name" value="GAIN_B"/>
</dbReference>
<feature type="disulfide bond" evidence="8">
    <location>
        <begin position="1164"/>
        <end position="1173"/>
    </location>
</feature>
<dbReference type="SUPFAM" id="SSF48097">
    <property type="entry name" value="Regulator of G-protein signaling, RGS"/>
    <property type="match status" value="1"/>
</dbReference>
<keyword evidence="8" id="KW-0245">EGF-like domain</keyword>
<feature type="disulfide bond" evidence="8">
    <location>
        <begin position="1320"/>
        <end position="1329"/>
    </location>
</feature>
<feature type="disulfide bond" evidence="8">
    <location>
        <begin position="499"/>
        <end position="508"/>
    </location>
</feature>
<feature type="transmembrane region" description="Helical" evidence="10">
    <location>
        <begin position="31"/>
        <end position="56"/>
    </location>
</feature>
<feature type="domain" description="EGF-like" evidence="11">
    <location>
        <begin position="1214"/>
        <end position="1253"/>
    </location>
</feature>
<feature type="transmembrane region" description="Helical" evidence="10">
    <location>
        <begin position="2480"/>
        <end position="2505"/>
    </location>
</feature>
<feature type="transmembrane region" description="Helical" evidence="10">
    <location>
        <begin position="2311"/>
        <end position="2338"/>
    </location>
</feature>
<dbReference type="Pfam" id="PF23106">
    <property type="entry name" value="EGF_Teneurin"/>
    <property type="match status" value="1"/>
</dbReference>
<dbReference type="InterPro" id="IPR013111">
    <property type="entry name" value="EGF_extracell"/>
</dbReference>
<feature type="disulfide bond" evidence="8">
    <location>
        <begin position="616"/>
        <end position="625"/>
    </location>
</feature>
<dbReference type="PROSITE" id="PS50927">
    <property type="entry name" value="BULB_LECTIN"/>
    <property type="match status" value="1"/>
</dbReference>
<feature type="domain" description="EGF-like" evidence="11">
    <location>
        <begin position="1336"/>
        <end position="1369"/>
    </location>
</feature>
<dbReference type="SMART" id="SM00108">
    <property type="entry name" value="B_lectin"/>
    <property type="match status" value="1"/>
</dbReference>
<feature type="domain" description="RGS" evidence="12">
    <location>
        <begin position="2543"/>
        <end position="2701"/>
    </location>
</feature>
<feature type="transmembrane region" description="Helical" evidence="10">
    <location>
        <begin position="2438"/>
        <end position="2460"/>
    </location>
</feature>
<dbReference type="PROSITE" id="PS50026">
    <property type="entry name" value="EGF_3"/>
    <property type="match status" value="14"/>
</dbReference>
<dbReference type="EMBL" id="VFQX01000044">
    <property type="protein sequence ID" value="KAF0975443.1"/>
    <property type="molecule type" value="Genomic_DNA"/>
</dbReference>
<feature type="disulfide bond" evidence="8">
    <location>
        <begin position="420"/>
        <end position="429"/>
    </location>
</feature>
<dbReference type="PROSITE" id="PS50221">
    <property type="entry name" value="GAIN_B"/>
    <property type="match status" value="1"/>
</dbReference>
<evidence type="ECO:0000256" key="9">
    <source>
        <dbReference type="SAM" id="Coils"/>
    </source>
</evidence>
<evidence type="ECO:0000256" key="4">
    <source>
        <dbReference type="ARBA" id="ARBA00022729"/>
    </source>
</evidence>
<feature type="domain" description="EGF-like" evidence="11">
    <location>
        <begin position="789"/>
        <end position="822"/>
    </location>
</feature>
<feature type="domain" description="EGF-like" evidence="11">
    <location>
        <begin position="398"/>
        <end position="430"/>
    </location>
</feature>
<dbReference type="GeneID" id="68112655"/>
<feature type="domain" description="EGF-like" evidence="11">
    <location>
        <begin position="548"/>
        <end position="587"/>
    </location>
</feature>
<name>A0A6A5BBZ5_NAEFO</name>